<comment type="caution">
    <text evidence="3">The sequence shown here is derived from an EMBL/GenBank/DDBJ whole genome shotgun (WGS) entry which is preliminary data.</text>
</comment>
<reference evidence="3" key="1">
    <citation type="journal article" date="2020" name="bioRxiv">
        <title>Chromosome-level reference genome of the European wasp spider Argiope bruennichi: a resource for studies on range expansion and evolutionary adaptation.</title>
        <authorList>
            <person name="Sheffer M.M."/>
            <person name="Hoppe A."/>
            <person name="Krehenwinkel H."/>
            <person name="Uhl G."/>
            <person name="Kuss A.W."/>
            <person name="Jensen L."/>
            <person name="Jensen C."/>
            <person name="Gillespie R.G."/>
            <person name="Hoff K.J."/>
            <person name="Prost S."/>
        </authorList>
    </citation>
    <scope>NUCLEOTIDE SEQUENCE</scope>
</reference>
<feature type="region of interest" description="Disordered" evidence="1">
    <location>
        <begin position="1"/>
        <end position="106"/>
    </location>
</feature>
<reference evidence="3" key="2">
    <citation type="submission" date="2020-06" db="EMBL/GenBank/DDBJ databases">
        <authorList>
            <person name="Sheffer M."/>
        </authorList>
    </citation>
    <scope>NUCLEOTIDE SEQUENCE</scope>
</reference>
<protein>
    <recommendedName>
        <fullName evidence="2">BTB domain-containing protein</fullName>
    </recommendedName>
</protein>
<feature type="compositionally biased region" description="Acidic residues" evidence="1">
    <location>
        <begin position="74"/>
        <end position="106"/>
    </location>
</feature>
<gene>
    <name evidence="3" type="ORF">HNY73_010933</name>
</gene>
<feature type="domain" description="BTB" evidence="2">
    <location>
        <begin position="149"/>
        <end position="217"/>
    </location>
</feature>
<dbReference type="Proteomes" id="UP000807504">
    <property type="component" value="Unassembled WGS sequence"/>
</dbReference>
<evidence type="ECO:0000256" key="1">
    <source>
        <dbReference type="SAM" id="MobiDB-lite"/>
    </source>
</evidence>
<dbReference type="Gene3D" id="3.30.710.10">
    <property type="entry name" value="Potassium Channel Kv1.1, Chain A"/>
    <property type="match status" value="1"/>
</dbReference>
<dbReference type="EMBL" id="JABXBU010000030">
    <property type="protein sequence ID" value="KAF8785388.1"/>
    <property type="molecule type" value="Genomic_DNA"/>
</dbReference>
<evidence type="ECO:0000313" key="4">
    <source>
        <dbReference type="Proteomes" id="UP000807504"/>
    </source>
</evidence>
<accession>A0A8T0F506</accession>
<dbReference type="InterPro" id="IPR011333">
    <property type="entry name" value="SKP1/BTB/POZ_sf"/>
</dbReference>
<feature type="compositionally biased region" description="Low complexity" evidence="1">
    <location>
        <begin position="64"/>
        <end position="73"/>
    </location>
</feature>
<name>A0A8T0F506_ARGBR</name>
<dbReference type="InterPro" id="IPR000210">
    <property type="entry name" value="BTB/POZ_dom"/>
</dbReference>
<keyword evidence="4" id="KW-1185">Reference proteome</keyword>
<feature type="compositionally biased region" description="Polar residues" evidence="1">
    <location>
        <begin position="20"/>
        <end position="33"/>
    </location>
</feature>
<organism evidence="3 4">
    <name type="scientific">Argiope bruennichi</name>
    <name type="common">Wasp spider</name>
    <name type="synonym">Aranea bruennichi</name>
    <dbReference type="NCBI Taxonomy" id="94029"/>
    <lineage>
        <taxon>Eukaryota</taxon>
        <taxon>Metazoa</taxon>
        <taxon>Ecdysozoa</taxon>
        <taxon>Arthropoda</taxon>
        <taxon>Chelicerata</taxon>
        <taxon>Arachnida</taxon>
        <taxon>Araneae</taxon>
        <taxon>Araneomorphae</taxon>
        <taxon>Entelegynae</taxon>
        <taxon>Araneoidea</taxon>
        <taxon>Araneidae</taxon>
        <taxon>Argiope</taxon>
    </lineage>
</organism>
<sequence length="401" mass="45808">MDPYQLYNEASCRREGATYSRKTYSRNGTTYSRKSPESRAETTSLTESEKNGIESAEDSAEAVENCTETTNITESEENGAESEEDSAEAEEDSAEAEENSTELEEYSAEAVESAVPLLCSCTEDATWTVECNHEMRMALLADLEIGEYTDVSFVVGPETNLDIVSAHRLPLACVNAEFRNLFEKNYGDAIRINPKIHVQGFTVLIRYLYGDVDYLPSDAIGLFRTHAAAKEFKEQELLRKTKLKMNAVVKYAGVLKSLEIAIENNFKGSKEYAFQKISYNFRNVLLTEELFQTPIHIVEEITKIAKYDKDFKLWALISALEYARINYCSEAEIRRLLQPLEPEKIVPSEEDIRFRKTMADFSEYQHNIVARWLNSVEFQNLKIYASQENTQEPEQKKPRLL</sequence>
<evidence type="ECO:0000259" key="2">
    <source>
        <dbReference type="PROSITE" id="PS50097"/>
    </source>
</evidence>
<dbReference type="AlphaFoldDB" id="A0A8T0F506"/>
<dbReference type="PROSITE" id="PS50097">
    <property type="entry name" value="BTB"/>
    <property type="match status" value="1"/>
</dbReference>
<proteinExistence type="predicted"/>
<dbReference type="Pfam" id="PF00651">
    <property type="entry name" value="BTB"/>
    <property type="match status" value="1"/>
</dbReference>
<evidence type="ECO:0000313" key="3">
    <source>
        <dbReference type="EMBL" id="KAF8785388.1"/>
    </source>
</evidence>
<dbReference type="SUPFAM" id="SSF54695">
    <property type="entry name" value="POZ domain"/>
    <property type="match status" value="1"/>
</dbReference>